<evidence type="ECO:0000256" key="3">
    <source>
        <dbReference type="ARBA" id="ARBA00074102"/>
    </source>
</evidence>
<evidence type="ECO:0000313" key="7">
    <source>
        <dbReference type="EMBL" id="KAG6471525.1"/>
    </source>
</evidence>
<dbReference type="GO" id="GO:0016491">
    <property type="term" value="F:oxidoreductase activity"/>
    <property type="evidence" value="ECO:0007669"/>
    <property type="project" value="UniProtKB-KW"/>
</dbReference>
<evidence type="ECO:0000256" key="5">
    <source>
        <dbReference type="RuleBase" id="RU003682"/>
    </source>
</evidence>
<evidence type="ECO:0000256" key="1">
    <source>
        <dbReference type="ARBA" id="ARBA00022723"/>
    </source>
</evidence>
<sequence>MGVARQVRRLIKVIGELEHVERLNPESRGVPEATMVSDGSQLQIPRVDFRGLSPSSPGGDRWGAAREEAMSALDSFGCFEAIYDAVSSDTNDDLFLRALPELFELPTETKMRNKYAGMPYDGYIGQIPNLAFDSLRIEEPLSLHTVQQFTSLMWPDGNPTFSNAIGTFAKQVQELEHMVVRMILQSMDVEKYYDSLVESLTHGVRMSEYGIPFDQETKLSLNEHVDPTMITIVTQYLVDGLEVQTRDGKWIRVESQPNCFNVMLGELFRAWSNGRLHAPLHRVRVTGDQTRYSLIFGCRPKDEIMFEGPKELIDEEHPLRFRPCKYPEYIRFRYSAEGVKLEDPLQAYLGVEEQQVDARMPSAK</sequence>
<dbReference type="GO" id="GO:0046872">
    <property type="term" value="F:metal ion binding"/>
    <property type="evidence" value="ECO:0007669"/>
    <property type="project" value="UniProtKB-KW"/>
</dbReference>
<keyword evidence="8" id="KW-1185">Reference proteome</keyword>
<reference evidence="7 8" key="1">
    <citation type="submission" date="2020-08" db="EMBL/GenBank/DDBJ databases">
        <title>Plant Genome Project.</title>
        <authorList>
            <person name="Zhang R.-G."/>
        </authorList>
    </citation>
    <scope>NUCLEOTIDE SEQUENCE [LARGE SCALE GENOMIC DNA]</scope>
    <source>
        <tissue evidence="7">Rhizome</tissue>
    </source>
</reference>
<dbReference type="PROSITE" id="PS51471">
    <property type="entry name" value="FE2OG_OXY"/>
    <property type="match status" value="1"/>
</dbReference>
<dbReference type="FunFam" id="2.60.120.330:FF:000017">
    <property type="entry name" value="2-oxoglutarate-dependent dioxygenase DAO"/>
    <property type="match status" value="1"/>
</dbReference>
<dbReference type="AlphaFoldDB" id="A0A8J5C3G5"/>
<dbReference type="InterPro" id="IPR044861">
    <property type="entry name" value="IPNS-like_FE2OG_OXY"/>
</dbReference>
<keyword evidence="1 5" id="KW-0479">Metal-binding</keyword>
<accession>A0A8J5C3G5</accession>
<evidence type="ECO:0000313" key="8">
    <source>
        <dbReference type="Proteomes" id="UP000734854"/>
    </source>
</evidence>
<evidence type="ECO:0000256" key="4">
    <source>
        <dbReference type="ARBA" id="ARBA00076740"/>
    </source>
</evidence>
<dbReference type="SUPFAM" id="SSF51197">
    <property type="entry name" value="Clavaminate synthase-like"/>
    <property type="match status" value="1"/>
</dbReference>
<dbReference type="Proteomes" id="UP000734854">
    <property type="component" value="Unassembled WGS sequence"/>
</dbReference>
<comment type="caution">
    <text evidence="7">The sequence shown here is derived from an EMBL/GenBank/DDBJ whole genome shotgun (WGS) entry which is preliminary data.</text>
</comment>
<keyword evidence="5" id="KW-0408">Iron</keyword>
<evidence type="ECO:0000256" key="2">
    <source>
        <dbReference type="ARBA" id="ARBA00054658"/>
    </source>
</evidence>
<gene>
    <name evidence="7" type="ORF">ZIOFF_068968</name>
</gene>
<dbReference type="InterPro" id="IPR005123">
    <property type="entry name" value="Oxoglu/Fe-dep_dioxygenase_dom"/>
</dbReference>
<dbReference type="InterPro" id="IPR050231">
    <property type="entry name" value="Iron_ascorbate_oxido_reductase"/>
</dbReference>
<keyword evidence="5" id="KW-0560">Oxidoreductase</keyword>
<dbReference type="EMBL" id="JACMSC010000020">
    <property type="protein sequence ID" value="KAG6471525.1"/>
    <property type="molecule type" value="Genomic_DNA"/>
</dbReference>
<dbReference type="InterPro" id="IPR027443">
    <property type="entry name" value="IPNS-like_sf"/>
</dbReference>
<feature type="domain" description="Fe2OG dioxygenase" evidence="6">
    <location>
        <begin position="200"/>
        <end position="300"/>
    </location>
</feature>
<organism evidence="7 8">
    <name type="scientific">Zingiber officinale</name>
    <name type="common">Ginger</name>
    <name type="synonym">Amomum zingiber</name>
    <dbReference type="NCBI Taxonomy" id="94328"/>
    <lineage>
        <taxon>Eukaryota</taxon>
        <taxon>Viridiplantae</taxon>
        <taxon>Streptophyta</taxon>
        <taxon>Embryophyta</taxon>
        <taxon>Tracheophyta</taxon>
        <taxon>Spermatophyta</taxon>
        <taxon>Magnoliopsida</taxon>
        <taxon>Liliopsida</taxon>
        <taxon>Zingiberales</taxon>
        <taxon>Zingiberaceae</taxon>
        <taxon>Zingiber</taxon>
    </lineage>
</organism>
<name>A0A8J5C3G5_ZINOF</name>
<comment type="function">
    <text evidence="2">2-oxoglutarate-dependent dioxygenase essential for auxin catabolism and maintenance of auxin homeostasis in reproductive organs. Catalyzes the irreversible oxidation of indole-3-acetic acid (IAA) to the biologically inactive 2-oxoindole-3-acetic acid (OxIAA).</text>
</comment>
<evidence type="ECO:0000259" key="6">
    <source>
        <dbReference type="PROSITE" id="PS51471"/>
    </source>
</evidence>
<comment type="similarity">
    <text evidence="5">Belongs to the iron/ascorbate-dependent oxidoreductase family.</text>
</comment>
<dbReference type="PANTHER" id="PTHR47990">
    <property type="entry name" value="2-OXOGLUTARATE (2OG) AND FE(II)-DEPENDENT OXYGENASE SUPERFAMILY PROTEIN-RELATED"/>
    <property type="match status" value="1"/>
</dbReference>
<protein>
    <recommendedName>
        <fullName evidence="3">2-oxoglutarate-dependent dioxygenase DAO</fullName>
    </recommendedName>
    <alternativeName>
        <fullName evidence="4">Protein DIOXYGENASE FOR AUXIN OXIDATION</fullName>
    </alternativeName>
</protein>
<dbReference type="Pfam" id="PF03171">
    <property type="entry name" value="2OG-FeII_Oxy"/>
    <property type="match status" value="1"/>
</dbReference>
<dbReference type="Gene3D" id="2.60.120.330">
    <property type="entry name" value="B-lactam Antibiotic, Isopenicillin N Synthase, Chain"/>
    <property type="match status" value="1"/>
</dbReference>
<proteinExistence type="inferred from homology"/>